<dbReference type="AlphaFoldDB" id="A0A5C6NWI9"/>
<reference evidence="2 3" key="1">
    <citation type="submission" date="2019-04" db="EMBL/GenBank/DDBJ databases">
        <title>Chromosome genome assembly for Takifugu flavidus.</title>
        <authorList>
            <person name="Xiao S."/>
        </authorList>
    </citation>
    <scope>NUCLEOTIDE SEQUENCE [LARGE SCALE GENOMIC DNA]</scope>
    <source>
        <strain evidence="2">HTHZ2018</strain>
        <tissue evidence="2">Muscle</tissue>
    </source>
</reference>
<proteinExistence type="predicted"/>
<comment type="caution">
    <text evidence="2">The sequence shown here is derived from an EMBL/GenBank/DDBJ whole genome shotgun (WGS) entry which is preliminary data.</text>
</comment>
<evidence type="ECO:0000313" key="2">
    <source>
        <dbReference type="EMBL" id="TWW71198.1"/>
    </source>
</evidence>
<feature type="region of interest" description="Disordered" evidence="1">
    <location>
        <begin position="39"/>
        <end position="63"/>
    </location>
</feature>
<evidence type="ECO:0000313" key="3">
    <source>
        <dbReference type="Proteomes" id="UP000324091"/>
    </source>
</evidence>
<dbReference type="EMBL" id="RHFK02000009">
    <property type="protein sequence ID" value="TWW71198.1"/>
    <property type="molecule type" value="Genomic_DNA"/>
</dbReference>
<keyword evidence="3" id="KW-1185">Reference proteome</keyword>
<organism evidence="2 3">
    <name type="scientific">Takifugu flavidus</name>
    <name type="common">sansaifugu</name>
    <dbReference type="NCBI Taxonomy" id="433684"/>
    <lineage>
        <taxon>Eukaryota</taxon>
        <taxon>Metazoa</taxon>
        <taxon>Chordata</taxon>
        <taxon>Craniata</taxon>
        <taxon>Vertebrata</taxon>
        <taxon>Euteleostomi</taxon>
        <taxon>Actinopterygii</taxon>
        <taxon>Neopterygii</taxon>
        <taxon>Teleostei</taxon>
        <taxon>Neoteleostei</taxon>
        <taxon>Acanthomorphata</taxon>
        <taxon>Eupercaria</taxon>
        <taxon>Tetraodontiformes</taxon>
        <taxon>Tetradontoidea</taxon>
        <taxon>Tetraodontidae</taxon>
        <taxon>Takifugu</taxon>
    </lineage>
</organism>
<accession>A0A5C6NWI9</accession>
<protein>
    <submittedName>
        <fullName evidence="2">Uncharacterized protein</fullName>
    </submittedName>
</protein>
<sequence length="227" mass="25474">MPKPPHLAPLNVEEQRLYSELLPDGRLRSVIHTLKKRDYNPGLPIQRHHPRCPRDVAESSQPQQPYNIQSLKELRADLIHPRGLATKEFFYYLGNFSPGDMRACPQVPRPCFLTGRRIGGIKEVLEMPDGGPEPFRSHPEVVLNGLTELFPCPGLCLGNRRSCTALGHAWNMVHSDSMSPASPGTWSKLSRRGHGGADICNSWPVYQRWRVLVSSLLVRGLHAILLA</sequence>
<name>A0A5C6NWI9_9TELE</name>
<evidence type="ECO:0000256" key="1">
    <source>
        <dbReference type="SAM" id="MobiDB-lite"/>
    </source>
</evidence>
<dbReference type="Proteomes" id="UP000324091">
    <property type="component" value="Chromosome 17"/>
</dbReference>
<gene>
    <name evidence="2" type="ORF">D4764_17G0006810</name>
</gene>